<dbReference type="Gene3D" id="2.60.40.1190">
    <property type="match status" value="1"/>
</dbReference>
<accession>A0A5C6UBJ8</accession>
<dbReference type="EMBL" id="VOPY01000002">
    <property type="protein sequence ID" value="TXC69325.1"/>
    <property type="molecule type" value="Genomic_DNA"/>
</dbReference>
<evidence type="ECO:0000313" key="1">
    <source>
        <dbReference type="EMBL" id="TXC69325.1"/>
    </source>
</evidence>
<sequence length="159" mass="17849">MEWCAQDENEALITYIVENAAELVIPEWASPRRQDGLWRSTCFELFIAGDGFEGYHEFNFSPSTEWGAYVFEAYRSGMSEQRLAVEPFIDRLFLGEDFALEVDVDFSEIPPGPSRIALSAVIEEKDGTKSYWALAHPPGAPDFHAPDCFVAQLPPQVAP</sequence>
<evidence type="ECO:0000313" key="2">
    <source>
        <dbReference type="Proteomes" id="UP000321129"/>
    </source>
</evidence>
<dbReference type="OrthoDB" id="190583at2"/>
<dbReference type="Proteomes" id="UP000321129">
    <property type="component" value="Unassembled WGS sequence"/>
</dbReference>
<name>A0A5C6UBJ8_9SPHN</name>
<gene>
    <name evidence="1" type="ORF">FSZ31_09015</name>
</gene>
<keyword evidence="2" id="KW-1185">Reference proteome</keyword>
<comment type="caution">
    <text evidence="1">The sequence shown here is derived from an EMBL/GenBank/DDBJ whole genome shotgun (WGS) entry which is preliminary data.</text>
</comment>
<proteinExistence type="predicted"/>
<dbReference type="AlphaFoldDB" id="A0A5C6UBJ8"/>
<organism evidence="1 2">
    <name type="scientific">Flavisphingopyxis soli</name>
    <dbReference type="NCBI Taxonomy" id="2601267"/>
    <lineage>
        <taxon>Bacteria</taxon>
        <taxon>Pseudomonadati</taxon>
        <taxon>Pseudomonadota</taxon>
        <taxon>Alphaproteobacteria</taxon>
        <taxon>Sphingomonadales</taxon>
        <taxon>Sphingopyxidaceae</taxon>
        <taxon>Flavisphingopyxis</taxon>
    </lineage>
</organism>
<dbReference type="CDD" id="cd09627">
    <property type="entry name" value="DOMON_murB_like"/>
    <property type="match status" value="1"/>
</dbReference>
<protein>
    <submittedName>
        <fullName evidence="1">DOMON-like domain-containing protein</fullName>
    </submittedName>
</protein>
<reference evidence="1 2" key="1">
    <citation type="submission" date="2019-08" db="EMBL/GenBank/DDBJ databases">
        <title>Sphingorhabdus soil sp. nov., isolated from arctic soil.</title>
        <authorList>
            <person name="Liu Y."/>
        </authorList>
    </citation>
    <scope>NUCLEOTIDE SEQUENCE [LARGE SCALE GENOMIC DNA]</scope>
    <source>
        <strain evidence="1 2">D-2Q-5-6</strain>
    </source>
</reference>